<proteinExistence type="predicted"/>
<evidence type="ECO:0000313" key="2">
    <source>
        <dbReference type="Proteomes" id="UP000051913"/>
    </source>
</evidence>
<dbReference type="AlphaFoldDB" id="A0A0R3K2H2"/>
<sequence>MLYAPTWPFGYHRYIWKNQGIKALVETMRVALNEEYFFASSQDVQPELIIDHLFRWKEVGVPAYAAVILTIS</sequence>
<evidence type="ECO:0000313" key="1">
    <source>
        <dbReference type="EMBL" id="KRQ89862.1"/>
    </source>
</evidence>
<name>A0A0R3K2H2_9BRAD</name>
<organism evidence="1 2">
    <name type="scientific">Bradyrhizobium valentinum</name>
    <dbReference type="NCBI Taxonomy" id="1518501"/>
    <lineage>
        <taxon>Bacteria</taxon>
        <taxon>Pseudomonadati</taxon>
        <taxon>Pseudomonadota</taxon>
        <taxon>Alphaproteobacteria</taxon>
        <taxon>Hyphomicrobiales</taxon>
        <taxon>Nitrobacteraceae</taxon>
        <taxon>Bradyrhizobium</taxon>
    </lineage>
</organism>
<protein>
    <submittedName>
        <fullName evidence="1">Uncharacterized protein</fullName>
    </submittedName>
</protein>
<dbReference type="Proteomes" id="UP000051913">
    <property type="component" value="Unassembled WGS sequence"/>
</dbReference>
<gene>
    <name evidence="1" type="ORF">CP49_39130</name>
</gene>
<accession>A0A0R3K2H2</accession>
<reference evidence="1 2" key="1">
    <citation type="submission" date="2014-03" db="EMBL/GenBank/DDBJ databases">
        <title>Bradyrhizobium valentinum sp. nov., isolated from effective nodules of Lupinus mariae-josephae, a lupine endemic of basic-lime soils in Eastern Spain.</title>
        <authorList>
            <person name="Duran D."/>
            <person name="Rey L."/>
            <person name="Navarro A."/>
            <person name="Busquets A."/>
            <person name="Imperial J."/>
            <person name="Ruiz-Argueso T."/>
        </authorList>
    </citation>
    <scope>NUCLEOTIDE SEQUENCE [LARGE SCALE GENOMIC DNA]</scope>
    <source>
        <strain evidence="1 2">LmjM3</strain>
    </source>
</reference>
<keyword evidence="2" id="KW-1185">Reference proteome</keyword>
<dbReference type="EMBL" id="LLXX01000237">
    <property type="protein sequence ID" value="KRQ89862.1"/>
    <property type="molecule type" value="Genomic_DNA"/>
</dbReference>
<comment type="caution">
    <text evidence="1">The sequence shown here is derived from an EMBL/GenBank/DDBJ whole genome shotgun (WGS) entry which is preliminary data.</text>
</comment>